<name>A0ABT8A4C8_9PROT</name>
<comment type="subcellular location">
    <subcellularLocation>
        <location evidence="1">Membrane</location>
    </subcellularLocation>
</comment>
<protein>
    <submittedName>
        <fullName evidence="7">Sterol desaturase family protein</fullName>
        <ecNumber evidence="7">1.-.-.-</ecNumber>
    </submittedName>
</protein>
<evidence type="ECO:0000256" key="3">
    <source>
        <dbReference type="ARBA" id="ARBA00022989"/>
    </source>
</evidence>
<evidence type="ECO:0000256" key="1">
    <source>
        <dbReference type="ARBA" id="ARBA00004370"/>
    </source>
</evidence>
<dbReference type="InterPro" id="IPR006694">
    <property type="entry name" value="Fatty_acid_hydroxylase"/>
</dbReference>
<dbReference type="Proteomes" id="UP001529369">
    <property type="component" value="Unassembled WGS sequence"/>
</dbReference>
<gene>
    <name evidence="7" type="ORF">QWZ14_07580</name>
</gene>
<keyword evidence="7" id="KW-0560">Oxidoreductase</keyword>
<accession>A0ABT8A4C8</accession>
<dbReference type="PANTHER" id="PTHR11863">
    <property type="entry name" value="STEROL DESATURASE"/>
    <property type="match status" value="1"/>
</dbReference>
<dbReference type="InterPro" id="IPR050307">
    <property type="entry name" value="Sterol_Desaturase_Related"/>
</dbReference>
<evidence type="ECO:0000256" key="5">
    <source>
        <dbReference type="SAM" id="Phobius"/>
    </source>
</evidence>
<evidence type="ECO:0000259" key="6">
    <source>
        <dbReference type="Pfam" id="PF04116"/>
    </source>
</evidence>
<dbReference type="EC" id="1.-.-.-" evidence="7"/>
<sequence length="280" mass="30988">MPEIALPAEPLIRLGAFLGVFALMAAWEWRAPRRPQAIGRARRWPGNLGIVLLDTLLLRILFPTAAVGLALLAEARGWGLLPLLGAPAWLAIPLSVLLLDLAIYAQHVAFHAVPILWRLHRMHHADLELDVTSGLRFHPLEIILSMLIKLAVVLALGVPALAVLAFEVLLNASAMFSHGNVRLPLGLDRALRRVIVTPDMHRIHHSIRREETDSNYGFNLAWWDRLFGTYRAQPRAGQLGLTIGIGQFRDPAELQLDRMLLQPFRPAAPASSLARPEDGA</sequence>
<feature type="transmembrane region" description="Helical" evidence="5">
    <location>
        <begin position="50"/>
        <end position="72"/>
    </location>
</feature>
<keyword evidence="3 5" id="KW-1133">Transmembrane helix</keyword>
<dbReference type="Pfam" id="PF04116">
    <property type="entry name" value="FA_hydroxylase"/>
    <property type="match status" value="1"/>
</dbReference>
<proteinExistence type="predicted"/>
<reference evidence="8" key="1">
    <citation type="journal article" date="2019" name="Int. J. Syst. Evol. Microbiol.">
        <title>The Global Catalogue of Microorganisms (GCM) 10K type strain sequencing project: providing services to taxonomists for standard genome sequencing and annotation.</title>
        <authorList>
            <consortium name="The Broad Institute Genomics Platform"/>
            <consortium name="The Broad Institute Genome Sequencing Center for Infectious Disease"/>
            <person name="Wu L."/>
            <person name="Ma J."/>
        </authorList>
    </citation>
    <scope>NUCLEOTIDE SEQUENCE [LARGE SCALE GENOMIC DNA]</scope>
    <source>
        <strain evidence="8">CECT 7131</strain>
    </source>
</reference>
<dbReference type="GO" id="GO:0016491">
    <property type="term" value="F:oxidoreductase activity"/>
    <property type="evidence" value="ECO:0007669"/>
    <property type="project" value="UniProtKB-KW"/>
</dbReference>
<feature type="domain" description="Fatty acid hydroxylase" evidence="6">
    <location>
        <begin position="94"/>
        <end position="229"/>
    </location>
</feature>
<evidence type="ECO:0000256" key="4">
    <source>
        <dbReference type="ARBA" id="ARBA00023136"/>
    </source>
</evidence>
<feature type="transmembrane region" description="Helical" evidence="5">
    <location>
        <begin position="142"/>
        <end position="166"/>
    </location>
</feature>
<comment type="caution">
    <text evidence="7">The sequence shown here is derived from an EMBL/GenBank/DDBJ whole genome shotgun (WGS) entry which is preliminary data.</text>
</comment>
<keyword evidence="8" id="KW-1185">Reference proteome</keyword>
<evidence type="ECO:0000313" key="8">
    <source>
        <dbReference type="Proteomes" id="UP001529369"/>
    </source>
</evidence>
<keyword evidence="4 5" id="KW-0472">Membrane</keyword>
<keyword evidence="2 5" id="KW-0812">Transmembrane</keyword>
<feature type="transmembrane region" description="Helical" evidence="5">
    <location>
        <begin position="12"/>
        <end position="29"/>
    </location>
</feature>
<dbReference type="RefSeq" id="WP_290316016.1">
    <property type="nucleotide sequence ID" value="NZ_JAUFPN010000069.1"/>
</dbReference>
<organism evidence="7 8">
    <name type="scientific">Paeniroseomonas aquatica</name>
    <dbReference type="NCBI Taxonomy" id="373043"/>
    <lineage>
        <taxon>Bacteria</taxon>
        <taxon>Pseudomonadati</taxon>
        <taxon>Pseudomonadota</taxon>
        <taxon>Alphaproteobacteria</taxon>
        <taxon>Acetobacterales</taxon>
        <taxon>Acetobacteraceae</taxon>
        <taxon>Paeniroseomonas</taxon>
    </lineage>
</organism>
<evidence type="ECO:0000313" key="7">
    <source>
        <dbReference type="EMBL" id="MDN3564226.1"/>
    </source>
</evidence>
<dbReference type="EMBL" id="JAUFPN010000069">
    <property type="protein sequence ID" value="MDN3564226.1"/>
    <property type="molecule type" value="Genomic_DNA"/>
</dbReference>
<evidence type="ECO:0000256" key="2">
    <source>
        <dbReference type="ARBA" id="ARBA00022692"/>
    </source>
</evidence>